<evidence type="ECO:0000256" key="8">
    <source>
        <dbReference type="ARBA" id="ARBA00023212"/>
    </source>
</evidence>
<dbReference type="PANTHER" id="PTHR15454">
    <property type="entry name" value="NISCHARIN RELATED"/>
    <property type="match status" value="1"/>
</dbReference>
<evidence type="ECO:0000256" key="9">
    <source>
        <dbReference type="ARBA" id="ARBA00023273"/>
    </source>
</evidence>
<name>A0A6A4JK69_APOLU</name>
<evidence type="ECO:0000256" key="4">
    <source>
        <dbReference type="ARBA" id="ARBA00022701"/>
    </source>
</evidence>
<dbReference type="GO" id="GO:0045504">
    <property type="term" value="F:dynein heavy chain binding"/>
    <property type="evidence" value="ECO:0007669"/>
    <property type="project" value="TreeGrafter"/>
</dbReference>
<evidence type="ECO:0000256" key="10">
    <source>
        <dbReference type="ARBA" id="ARBA00049659"/>
    </source>
</evidence>
<dbReference type="GO" id="GO:0030286">
    <property type="term" value="C:dynein complex"/>
    <property type="evidence" value="ECO:0007669"/>
    <property type="project" value="UniProtKB-KW"/>
</dbReference>
<sequence>MPGTTIKDALKMWEKQQTGPAEDSGKDVAAAPGDSEEEGGGGGRLATEAREIDLQFCYPPIEQMDKTLGTLVKCKKLFLSTNLIDRIQGLQGMANLRVLSLARNSIKTIQGIEPVAETLEELWLSYNHLVSIKGIQVMGKLRVLYMNHNYIRDWNEIARLGEMPKIADVAFLGNPVHEHCATDEEWRTGMFKRVPQLRRLDGAFRTYG</sequence>
<dbReference type="PROSITE" id="PS51450">
    <property type="entry name" value="LRR"/>
    <property type="match status" value="3"/>
</dbReference>
<comment type="similarity">
    <text evidence="10">Belongs to the dynein light chain LC1-type family.</text>
</comment>
<evidence type="ECO:0000256" key="3">
    <source>
        <dbReference type="ARBA" id="ARBA00022614"/>
    </source>
</evidence>
<evidence type="ECO:0000313" key="12">
    <source>
        <dbReference type="EMBL" id="KAF6213615.1"/>
    </source>
</evidence>
<evidence type="ECO:0000256" key="1">
    <source>
        <dbReference type="ARBA" id="ARBA00004430"/>
    </source>
</evidence>
<keyword evidence="7" id="KW-0505">Motor protein</keyword>
<keyword evidence="4" id="KW-0493">Microtubule</keyword>
<evidence type="ECO:0000313" key="13">
    <source>
        <dbReference type="Proteomes" id="UP000466442"/>
    </source>
</evidence>
<comment type="subcellular location">
    <subcellularLocation>
        <location evidence="1">Cytoplasm</location>
        <location evidence="1">Cytoskeleton</location>
        <location evidence="1">Cilium axoneme</location>
    </subcellularLocation>
</comment>
<dbReference type="GO" id="GO:0005930">
    <property type="term" value="C:axoneme"/>
    <property type="evidence" value="ECO:0007669"/>
    <property type="project" value="UniProtKB-SubCell"/>
</dbReference>
<comment type="caution">
    <text evidence="12">The sequence shown here is derived from an EMBL/GenBank/DDBJ whole genome shotgun (WGS) entry which is preliminary data.</text>
</comment>
<dbReference type="GO" id="GO:0005874">
    <property type="term" value="C:microtubule"/>
    <property type="evidence" value="ECO:0007669"/>
    <property type="project" value="UniProtKB-KW"/>
</dbReference>
<evidence type="ECO:0000256" key="2">
    <source>
        <dbReference type="ARBA" id="ARBA00022490"/>
    </source>
</evidence>
<dbReference type="Gene3D" id="3.80.10.10">
    <property type="entry name" value="Ribonuclease Inhibitor"/>
    <property type="match status" value="1"/>
</dbReference>
<evidence type="ECO:0000256" key="6">
    <source>
        <dbReference type="ARBA" id="ARBA00023017"/>
    </source>
</evidence>
<evidence type="ECO:0000256" key="11">
    <source>
        <dbReference type="ARBA" id="ARBA00049760"/>
    </source>
</evidence>
<protein>
    <recommendedName>
        <fullName evidence="11">Dynein axonemal light chain 1</fullName>
    </recommendedName>
</protein>
<proteinExistence type="inferred from homology"/>
<dbReference type="InterPro" id="IPR001611">
    <property type="entry name" value="Leu-rich_rpt"/>
</dbReference>
<keyword evidence="9" id="KW-0966">Cell projection</keyword>
<accession>A0A6A4JK69</accession>
<evidence type="ECO:0000256" key="5">
    <source>
        <dbReference type="ARBA" id="ARBA00022737"/>
    </source>
</evidence>
<dbReference type="FunFam" id="3.80.10.10:FF:000049">
    <property type="entry name" value="Dynein light chain 1"/>
    <property type="match status" value="1"/>
</dbReference>
<dbReference type="SMART" id="SM00365">
    <property type="entry name" value="LRR_SD22"/>
    <property type="match status" value="4"/>
</dbReference>
<dbReference type="EMBL" id="WIXP02000003">
    <property type="protein sequence ID" value="KAF6213615.1"/>
    <property type="molecule type" value="Genomic_DNA"/>
</dbReference>
<keyword evidence="2" id="KW-0963">Cytoplasm</keyword>
<dbReference type="OrthoDB" id="266138at2759"/>
<keyword evidence="3" id="KW-0433">Leucine-rich repeat</keyword>
<dbReference type="AlphaFoldDB" id="A0A6A4JK69"/>
<dbReference type="GO" id="GO:0043014">
    <property type="term" value="F:alpha-tubulin binding"/>
    <property type="evidence" value="ECO:0007669"/>
    <property type="project" value="TreeGrafter"/>
</dbReference>
<gene>
    <name evidence="12" type="ORF">GE061_011336</name>
</gene>
<keyword evidence="8" id="KW-0206">Cytoskeleton</keyword>
<dbReference type="GO" id="GO:0036158">
    <property type="term" value="P:outer dynein arm assembly"/>
    <property type="evidence" value="ECO:0007669"/>
    <property type="project" value="TreeGrafter"/>
</dbReference>
<organism evidence="12 13">
    <name type="scientific">Apolygus lucorum</name>
    <name type="common">Small green plant bug</name>
    <name type="synonym">Lygocoris lucorum</name>
    <dbReference type="NCBI Taxonomy" id="248454"/>
    <lineage>
        <taxon>Eukaryota</taxon>
        <taxon>Metazoa</taxon>
        <taxon>Ecdysozoa</taxon>
        <taxon>Arthropoda</taxon>
        <taxon>Hexapoda</taxon>
        <taxon>Insecta</taxon>
        <taxon>Pterygota</taxon>
        <taxon>Neoptera</taxon>
        <taxon>Paraneoptera</taxon>
        <taxon>Hemiptera</taxon>
        <taxon>Heteroptera</taxon>
        <taxon>Panheteroptera</taxon>
        <taxon>Cimicomorpha</taxon>
        <taxon>Miridae</taxon>
        <taxon>Mirini</taxon>
        <taxon>Apolygus</taxon>
    </lineage>
</organism>
<dbReference type="InterPro" id="IPR032675">
    <property type="entry name" value="LRR_dom_sf"/>
</dbReference>
<keyword evidence="5" id="KW-0677">Repeat</keyword>
<keyword evidence="13" id="KW-1185">Reference proteome</keyword>
<dbReference type="SUPFAM" id="SSF52058">
    <property type="entry name" value="L domain-like"/>
    <property type="match status" value="1"/>
</dbReference>
<evidence type="ECO:0000256" key="7">
    <source>
        <dbReference type="ARBA" id="ARBA00023175"/>
    </source>
</evidence>
<dbReference type="PANTHER" id="PTHR15454:SF73">
    <property type="entry name" value="DYNEIN AXONEMAL LIGHT CHAIN 1"/>
    <property type="match status" value="1"/>
</dbReference>
<dbReference type="Proteomes" id="UP000466442">
    <property type="component" value="Unassembled WGS sequence"/>
</dbReference>
<reference evidence="12" key="1">
    <citation type="journal article" date="2021" name="Mol. Ecol. Resour.">
        <title>Apolygus lucorum genome provides insights into omnivorousness and mesophyll feeding.</title>
        <authorList>
            <person name="Liu Y."/>
            <person name="Liu H."/>
            <person name="Wang H."/>
            <person name="Huang T."/>
            <person name="Liu B."/>
            <person name="Yang B."/>
            <person name="Yin L."/>
            <person name="Li B."/>
            <person name="Zhang Y."/>
            <person name="Zhang S."/>
            <person name="Jiang F."/>
            <person name="Zhang X."/>
            <person name="Ren Y."/>
            <person name="Wang B."/>
            <person name="Wang S."/>
            <person name="Lu Y."/>
            <person name="Wu K."/>
            <person name="Fan W."/>
            <person name="Wang G."/>
        </authorList>
    </citation>
    <scope>NUCLEOTIDE SEQUENCE</scope>
    <source>
        <strain evidence="12">12Hb</strain>
    </source>
</reference>
<keyword evidence="6" id="KW-0243">Dynein</keyword>